<dbReference type="Proteomes" id="UP000019140">
    <property type="component" value="Unassembled WGS sequence"/>
</dbReference>
<keyword evidence="2" id="KW-1185">Reference proteome</keyword>
<accession>W4MAW3</accession>
<dbReference type="EMBL" id="AZHX01000538">
    <property type="protein sequence ID" value="ETX07056.1"/>
    <property type="molecule type" value="Genomic_DNA"/>
</dbReference>
<proteinExistence type="predicted"/>
<organism evidence="1 2">
    <name type="scientific">Candidatus Entotheonella gemina</name>
    <dbReference type="NCBI Taxonomy" id="1429439"/>
    <lineage>
        <taxon>Bacteria</taxon>
        <taxon>Pseudomonadati</taxon>
        <taxon>Nitrospinota/Tectimicrobiota group</taxon>
        <taxon>Candidatus Tectimicrobiota</taxon>
        <taxon>Candidatus Entotheonellia</taxon>
        <taxon>Candidatus Entotheonellales</taxon>
        <taxon>Candidatus Entotheonellaceae</taxon>
        <taxon>Candidatus Entotheonella</taxon>
    </lineage>
</organism>
<comment type="caution">
    <text evidence="1">The sequence shown here is derived from an EMBL/GenBank/DDBJ whole genome shotgun (WGS) entry which is preliminary data.</text>
</comment>
<dbReference type="HOGENOM" id="CLU_3381128_0_0_7"/>
<evidence type="ECO:0000313" key="2">
    <source>
        <dbReference type="Proteomes" id="UP000019140"/>
    </source>
</evidence>
<gene>
    <name evidence="1" type="ORF">ETSY2_13400</name>
</gene>
<protein>
    <submittedName>
        <fullName evidence="1">Uncharacterized protein</fullName>
    </submittedName>
</protein>
<dbReference type="AlphaFoldDB" id="W4MAW3"/>
<sequence>MCIALQGDGKITIHIEENGYQTDGVSAYRQYGS</sequence>
<reference evidence="1 2" key="1">
    <citation type="journal article" date="2014" name="Nature">
        <title>An environmental bacterial taxon with a large and distinct metabolic repertoire.</title>
        <authorList>
            <person name="Wilson M.C."/>
            <person name="Mori T."/>
            <person name="Ruckert C."/>
            <person name="Uria A.R."/>
            <person name="Helf M.J."/>
            <person name="Takada K."/>
            <person name="Gernert C."/>
            <person name="Steffens U.A."/>
            <person name="Heycke N."/>
            <person name="Schmitt S."/>
            <person name="Rinke C."/>
            <person name="Helfrich E.J."/>
            <person name="Brachmann A.O."/>
            <person name="Gurgui C."/>
            <person name="Wakimoto T."/>
            <person name="Kracht M."/>
            <person name="Crusemann M."/>
            <person name="Hentschel U."/>
            <person name="Abe I."/>
            <person name="Matsunaga S."/>
            <person name="Kalinowski J."/>
            <person name="Takeyama H."/>
            <person name="Piel J."/>
        </authorList>
    </citation>
    <scope>NUCLEOTIDE SEQUENCE [LARGE SCALE GENOMIC DNA]</scope>
    <source>
        <strain evidence="2">TSY2</strain>
    </source>
</reference>
<evidence type="ECO:0000313" key="1">
    <source>
        <dbReference type="EMBL" id="ETX07056.1"/>
    </source>
</evidence>
<name>W4MAW3_9BACT</name>